<sequence>MTELKTVPVASGPQVVHPKVSNNSKAQPKWGFGRRKVLGVNGIPLTFATTISKILQHFCINISFLHFYWTPATFVWSATVNRKMASRIFVTPRTGTSIPPLAHSEKNGYGRRNIQIRTVLVSVARH</sequence>
<dbReference type="AlphaFoldDB" id="A0A1B7W798"/>
<evidence type="ECO:0000313" key="2">
    <source>
        <dbReference type="EMBL" id="OBQ33017.1"/>
    </source>
</evidence>
<dbReference type="Proteomes" id="UP000092093">
    <property type="component" value="Unassembled WGS sequence"/>
</dbReference>
<gene>
    <name evidence="2" type="ORF">AN484_27505</name>
</gene>
<comment type="caution">
    <text evidence="2">The sequence shown here is derived from an EMBL/GenBank/DDBJ whole genome shotgun (WGS) entry which is preliminary data.</text>
</comment>
<reference evidence="2 3" key="1">
    <citation type="submission" date="2015-09" db="EMBL/GenBank/DDBJ databases">
        <title>Aphanizomenon flos-aquae WA102.</title>
        <authorList>
            <person name="Driscoll C."/>
        </authorList>
    </citation>
    <scope>NUCLEOTIDE SEQUENCE [LARGE SCALE GENOMIC DNA]</scope>
    <source>
        <strain evidence="2">WA102</strain>
    </source>
</reference>
<organism evidence="2 3">
    <name type="scientific">Aphanizomenon flos-aquae WA102</name>
    <dbReference type="NCBI Taxonomy" id="1710896"/>
    <lineage>
        <taxon>Bacteria</taxon>
        <taxon>Bacillati</taxon>
        <taxon>Cyanobacteriota</taxon>
        <taxon>Cyanophyceae</taxon>
        <taxon>Nostocales</taxon>
        <taxon>Aphanizomenonaceae</taxon>
        <taxon>Aphanizomenon</taxon>
    </lineage>
</organism>
<feature type="region of interest" description="Disordered" evidence="1">
    <location>
        <begin position="1"/>
        <end position="28"/>
    </location>
</feature>
<protein>
    <submittedName>
        <fullName evidence="2">Uncharacterized protein</fullName>
    </submittedName>
</protein>
<dbReference type="EMBL" id="LJOW01000672">
    <property type="protein sequence ID" value="OBQ33017.1"/>
    <property type="molecule type" value="Genomic_DNA"/>
</dbReference>
<proteinExistence type="predicted"/>
<name>A0A1B7W798_APHFL</name>
<accession>A0A1B7W798</accession>
<evidence type="ECO:0000256" key="1">
    <source>
        <dbReference type="SAM" id="MobiDB-lite"/>
    </source>
</evidence>
<evidence type="ECO:0000313" key="3">
    <source>
        <dbReference type="Proteomes" id="UP000092093"/>
    </source>
</evidence>